<dbReference type="GO" id="GO:0031083">
    <property type="term" value="C:BLOC-1 complex"/>
    <property type="evidence" value="ECO:0007669"/>
    <property type="project" value="InterPro"/>
</dbReference>
<dbReference type="InterPro" id="IPR028119">
    <property type="entry name" value="Snapin/Pallidin/Snn1"/>
</dbReference>
<protein>
    <recommendedName>
        <fullName evidence="3">Biogenesis of lysosome-related organelles complex 1 subunit 7</fullName>
    </recommendedName>
</protein>
<dbReference type="PANTHER" id="PTHR31305:SF2">
    <property type="entry name" value="SNARE-ASSOCIATED PROTEIN SNAPIN"/>
    <property type="match status" value="1"/>
</dbReference>
<organism evidence="5 6">
    <name type="scientific">Neocallimastix californiae</name>
    <dbReference type="NCBI Taxonomy" id="1754190"/>
    <lineage>
        <taxon>Eukaryota</taxon>
        <taxon>Fungi</taxon>
        <taxon>Fungi incertae sedis</taxon>
        <taxon>Chytridiomycota</taxon>
        <taxon>Chytridiomycota incertae sedis</taxon>
        <taxon>Neocallimastigomycetes</taxon>
        <taxon>Neocallimastigales</taxon>
        <taxon>Neocallimastigaceae</taxon>
        <taxon>Neocallimastix</taxon>
    </lineage>
</organism>
<dbReference type="Proteomes" id="UP000193920">
    <property type="component" value="Unassembled WGS sequence"/>
</dbReference>
<dbReference type="GO" id="GO:0099078">
    <property type="term" value="C:BORC complex"/>
    <property type="evidence" value="ECO:0007669"/>
    <property type="project" value="TreeGrafter"/>
</dbReference>
<comment type="similarity">
    <text evidence="1">Belongs to the SNAPIN family.</text>
</comment>
<dbReference type="GO" id="GO:0006886">
    <property type="term" value="P:intracellular protein transport"/>
    <property type="evidence" value="ECO:0007669"/>
    <property type="project" value="InterPro"/>
</dbReference>
<dbReference type="GO" id="GO:0032418">
    <property type="term" value="P:lysosome localization"/>
    <property type="evidence" value="ECO:0007669"/>
    <property type="project" value="TreeGrafter"/>
</dbReference>
<reference evidence="5 6" key="1">
    <citation type="submission" date="2016-08" db="EMBL/GenBank/DDBJ databases">
        <title>A Parts List for Fungal Cellulosomes Revealed by Comparative Genomics.</title>
        <authorList>
            <consortium name="DOE Joint Genome Institute"/>
            <person name="Haitjema C.H."/>
            <person name="Gilmore S.P."/>
            <person name="Henske J.K."/>
            <person name="Solomon K.V."/>
            <person name="De Groot R."/>
            <person name="Kuo A."/>
            <person name="Mondo S.J."/>
            <person name="Salamov A.A."/>
            <person name="Labutti K."/>
            <person name="Zhao Z."/>
            <person name="Chiniquy J."/>
            <person name="Barry K."/>
            <person name="Brewer H.M."/>
            <person name="Purvine S.O."/>
            <person name="Wright A.T."/>
            <person name="Boxma B."/>
            <person name="Van Alen T."/>
            <person name="Hackstein J.H."/>
            <person name="Baker S.E."/>
            <person name="Grigoriev I.V."/>
            <person name="O'Malley M.A."/>
        </authorList>
    </citation>
    <scope>NUCLEOTIDE SEQUENCE [LARGE SCALE GENOMIC DNA]</scope>
    <source>
        <strain evidence="5 6">G1</strain>
    </source>
</reference>
<sequence length="126" mass="14415">MSKKTSANDITVDTAESTTTYSEQLTEPSTESIQKTKNNIMEKVTPLIQELDMQVVGVRLSQMELFKEIERLSAELQLCIDVPDMPEVNEGVQRLQNLRKRLQIINKTLIKVQERLNRVASINNIQ</sequence>
<evidence type="ECO:0000256" key="1">
    <source>
        <dbReference type="ARBA" id="ARBA00006111"/>
    </source>
</evidence>
<evidence type="ECO:0000313" key="5">
    <source>
        <dbReference type="EMBL" id="ORY70559.1"/>
    </source>
</evidence>
<accession>A0A1Y2EG62</accession>
<keyword evidence="6" id="KW-1185">Reference proteome</keyword>
<evidence type="ECO:0000256" key="3">
    <source>
        <dbReference type="ARBA" id="ARBA00033330"/>
    </source>
</evidence>
<keyword evidence="2" id="KW-0175">Coiled coil</keyword>
<dbReference type="EMBL" id="MCOG01000043">
    <property type="protein sequence ID" value="ORY70559.1"/>
    <property type="molecule type" value="Genomic_DNA"/>
</dbReference>
<dbReference type="InterPro" id="IPR017246">
    <property type="entry name" value="Snapin"/>
</dbReference>
<dbReference type="OrthoDB" id="5399166at2759"/>
<name>A0A1Y2EG62_9FUNG</name>
<comment type="caution">
    <text evidence="5">The sequence shown here is derived from an EMBL/GenBank/DDBJ whole genome shotgun (WGS) entry which is preliminary data.</text>
</comment>
<dbReference type="GO" id="GO:0000149">
    <property type="term" value="F:SNARE binding"/>
    <property type="evidence" value="ECO:0007669"/>
    <property type="project" value="TreeGrafter"/>
</dbReference>
<evidence type="ECO:0000256" key="2">
    <source>
        <dbReference type="ARBA" id="ARBA00023054"/>
    </source>
</evidence>
<evidence type="ECO:0000313" key="6">
    <source>
        <dbReference type="Proteomes" id="UP000193920"/>
    </source>
</evidence>
<dbReference type="Pfam" id="PF14712">
    <property type="entry name" value="Snapin_Pallidin"/>
    <property type="match status" value="1"/>
</dbReference>
<feature type="region of interest" description="Disordered" evidence="4">
    <location>
        <begin position="1"/>
        <end position="32"/>
    </location>
</feature>
<gene>
    <name evidence="5" type="ORF">LY90DRAFT_504128</name>
</gene>
<proteinExistence type="inferred from homology"/>
<dbReference type="PANTHER" id="PTHR31305">
    <property type="entry name" value="SNARE-ASSOCIATED PROTEIN SNAPIN"/>
    <property type="match status" value="1"/>
</dbReference>
<dbReference type="STRING" id="1754190.A0A1Y2EG62"/>
<evidence type="ECO:0000256" key="4">
    <source>
        <dbReference type="SAM" id="MobiDB-lite"/>
    </source>
</evidence>
<dbReference type="AlphaFoldDB" id="A0A1Y2EG62"/>